<evidence type="ECO:0000259" key="13">
    <source>
        <dbReference type="Pfam" id="PF01467"/>
    </source>
</evidence>
<dbReference type="InterPro" id="IPR029056">
    <property type="entry name" value="Ribokinase-like"/>
</dbReference>
<gene>
    <name evidence="11" type="primary">hldE</name>
    <name evidence="14" type="ORF">HNR37_001461</name>
</gene>
<comment type="caution">
    <text evidence="14">The sequence shown here is derived from an EMBL/GenBank/DDBJ whole genome shotgun (WGS) entry which is preliminary data.</text>
</comment>
<dbReference type="EMBL" id="JACHID010000008">
    <property type="protein sequence ID" value="MBB5022133.1"/>
    <property type="molecule type" value="Genomic_DNA"/>
</dbReference>
<feature type="binding site" evidence="11">
    <location>
        <begin position="203"/>
        <end position="206"/>
    </location>
    <ligand>
        <name>ATP</name>
        <dbReference type="ChEBI" id="CHEBI:30616"/>
    </ligand>
</feature>
<feature type="active site" evidence="11">
    <location>
        <position position="272"/>
    </location>
</feature>
<evidence type="ECO:0000256" key="4">
    <source>
        <dbReference type="ARBA" id="ARBA00022695"/>
    </source>
</evidence>
<comment type="similarity">
    <text evidence="11">In the C-terminal section; belongs to the cytidylyltransferase family.</text>
</comment>
<evidence type="ECO:0000256" key="7">
    <source>
        <dbReference type="ARBA" id="ARBA00022840"/>
    </source>
</evidence>
<reference evidence="14 15" key="1">
    <citation type="submission" date="2020-08" db="EMBL/GenBank/DDBJ databases">
        <title>Genomic Encyclopedia of Type Strains, Phase IV (KMG-IV): sequencing the most valuable type-strain genomes for metagenomic binning, comparative biology and taxonomic classification.</title>
        <authorList>
            <person name="Goeker M."/>
        </authorList>
    </citation>
    <scope>NUCLEOTIDE SEQUENCE [LARGE SCALE GENOMIC DNA]</scope>
    <source>
        <strain evidence="14 15">DSM 22071</strain>
    </source>
</reference>
<dbReference type="PANTHER" id="PTHR46969">
    <property type="entry name" value="BIFUNCTIONAL PROTEIN HLDE"/>
    <property type="match status" value="1"/>
</dbReference>
<dbReference type="UniPathway" id="UPA00356">
    <property type="reaction ID" value="UER00437"/>
</dbReference>
<comment type="pathway">
    <text evidence="11">Nucleotide-sugar biosynthesis; ADP-L-glycero-beta-D-manno-heptose biosynthesis; ADP-L-glycero-beta-D-manno-heptose from D-glycero-beta-D-manno-heptose 7-phosphate: step 3/4.</text>
</comment>
<dbReference type="GO" id="GO:0005524">
    <property type="term" value="F:ATP binding"/>
    <property type="evidence" value="ECO:0007669"/>
    <property type="project" value="UniProtKB-UniRule"/>
</dbReference>
<comment type="subunit">
    <text evidence="11">Homodimer.</text>
</comment>
<evidence type="ECO:0000256" key="1">
    <source>
        <dbReference type="ARBA" id="ARBA00002319"/>
    </source>
</evidence>
<dbReference type="GO" id="GO:0097171">
    <property type="term" value="P:ADP-L-glycero-beta-D-manno-heptose biosynthetic process"/>
    <property type="evidence" value="ECO:0007669"/>
    <property type="project" value="UniProtKB-UniPathway"/>
</dbReference>
<keyword evidence="9 11" id="KW-0119">Carbohydrate metabolism</keyword>
<dbReference type="NCBIfam" id="TIGR02198">
    <property type="entry name" value="rfaE_dom_I"/>
    <property type="match status" value="1"/>
</dbReference>
<dbReference type="GO" id="GO:0033785">
    <property type="term" value="F:heptose 7-phosphate kinase activity"/>
    <property type="evidence" value="ECO:0007669"/>
    <property type="project" value="UniProtKB-UniRule"/>
</dbReference>
<dbReference type="InterPro" id="IPR023030">
    <property type="entry name" value="Bifunc_HldE"/>
</dbReference>
<accession>A0A7W7Y4V4</accession>
<dbReference type="InterPro" id="IPR014729">
    <property type="entry name" value="Rossmann-like_a/b/a_fold"/>
</dbReference>
<feature type="region of interest" description="Ribokinase" evidence="11">
    <location>
        <begin position="1"/>
        <end position="326"/>
    </location>
</feature>
<dbReference type="Pfam" id="PF01467">
    <property type="entry name" value="CTP_transf_like"/>
    <property type="match status" value="1"/>
</dbReference>
<evidence type="ECO:0000256" key="6">
    <source>
        <dbReference type="ARBA" id="ARBA00022777"/>
    </source>
</evidence>
<dbReference type="Proteomes" id="UP000528322">
    <property type="component" value="Unassembled WGS sequence"/>
</dbReference>
<dbReference type="Gene3D" id="3.40.50.620">
    <property type="entry name" value="HUPs"/>
    <property type="match status" value="1"/>
</dbReference>
<dbReference type="EC" id="2.7.1.167" evidence="11"/>
<evidence type="ECO:0000256" key="3">
    <source>
        <dbReference type="ARBA" id="ARBA00022679"/>
    </source>
</evidence>
<keyword evidence="4 11" id="KW-0548">Nucleotidyltransferase</keyword>
<keyword evidence="5 11" id="KW-0547">Nucleotide-binding</keyword>
<evidence type="ECO:0000313" key="15">
    <source>
        <dbReference type="Proteomes" id="UP000528322"/>
    </source>
</evidence>
<comment type="similarity">
    <text evidence="11">In the N-terminal section; belongs to the carbohydrate kinase PfkB family.</text>
</comment>
<dbReference type="SUPFAM" id="SSF52374">
    <property type="entry name" value="Nucleotidylyl transferase"/>
    <property type="match status" value="1"/>
</dbReference>
<keyword evidence="3 11" id="KW-0808">Transferase</keyword>
<dbReference type="GO" id="GO:0005829">
    <property type="term" value="C:cytosol"/>
    <property type="evidence" value="ECO:0007669"/>
    <property type="project" value="TreeGrafter"/>
</dbReference>
<evidence type="ECO:0000313" key="14">
    <source>
        <dbReference type="EMBL" id="MBB5022133.1"/>
    </source>
</evidence>
<feature type="domain" description="Cytidyltransferase-like" evidence="13">
    <location>
        <begin position="353"/>
        <end position="444"/>
    </location>
</feature>
<dbReference type="HAMAP" id="MF_01603">
    <property type="entry name" value="HldE"/>
    <property type="match status" value="1"/>
</dbReference>
<dbReference type="InterPro" id="IPR004821">
    <property type="entry name" value="Cyt_trans-like"/>
</dbReference>
<feature type="domain" description="Carbohydrate kinase PfkB" evidence="12">
    <location>
        <begin position="15"/>
        <end position="311"/>
    </location>
</feature>
<keyword evidence="7 11" id="KW-0067">ATP-binding</keyword>
<name>A0A7W7Y4V4_9BACT</name>
<organism evidence="14 15">
    <name type="scientific">Desulfurispira natronophila</name>
    <dbReference type="NCBI Taxonomy" id="682562"/>
    <lineage>
        <taxon>Bacteria</taxon>
        <taxon>Pseudomonadati</taxon>
        <taxon>Chrysiogenota</taxon>
        <taxon>Chrysiogenia</taxon>
        <taxon>Chrysiogenales</taxon>
        <taxon>Chrysiogenaceae</taxon>
        <taxon>Desulfurispira</taxon>
    </lineage>
</organism>
<dbReference type="NCBIfam" id="TIGR02199">
    <property type="entry name" value="rfaE_dom_II"/>
    <property type="match status" value="1"/>
</dbReference>
<evidence type="ECO:0000256" key="2">
    <source>
        <dbReference type="ARBA" id="ARBA00003753"/>
    </source>
</evidence>
<dbReference type="InterPro" id="IPR011914">
    <property type="entry name" value="RfaE_dom_II"/>
</dbReference>
<dbReference type="Gene3D" id="3.40.1190.20">
    <property type="match status" value="1"/>
</dbReference>
<dbReference type="CDD" id="cd01172">
    <property type="entry name" value="RfaE_like"/>
    <property type="match status" value="1"/>
</dbReference>
<dbReference type="RefSeq" id="WP_183732095.1">
    <property type="nucleotide sequence ID" value="NZ_JACHID010000008.1"/>
</dbReference>
<dbReference type="FunFam" id="3.40.1190.20:FF:000002">
    <property type="entry name" value="Bifunctional protein HldE"/>
    <property type="match status" value="1"/>
</dbReference>
<comment type="catalytic activity">
    <reaction evidence="11">
        <text>D-glycero-beta-D-manno-heptose 7-phosphate + ATP = D-glycero-beta-D-manno-heptose 1,7-bisphosphate + ADP + H(+)</text>
        <dbReference type="Rhea" id="RHEA:27473"/>
        <dbReference type="ChEBI" id="CHEBI:15378"/>
        <dbReference type="ChEBI" id="CHEBI:30616"/>
        <dbReference type="ChEBI" id="CHEBI:60204"/>
        <dbReference type="ChEBI" id="CHEBI:60208"/>
        <dbReference type="ChEBI" id="CHEBI:456216"/>
        <dbReference type="EC" id="2.7.1.167"/>
    </reaction>
</comment>
<comment type="function">
    <text evidence="1 11">Catalyzes the phosphorylation of D-glycero-D-manno-heptose 7-phosphate at the C-1 position to selectively form D-glycero-beta-D-manno-heptose-1,7-bisphosphate.</text>
</comment>
<evidence type="ECO:0000259" key="12">
    <source>
        <dbReference type="Pfam" id="PF00294"/>
    </source>
</evidence>
<keyword evidence="15" id="KW-1185">Reference proteome</keyword>
<comment type="function">
    <text evidence="2 11">Catalyzes the ADP transfer from ATP to D-glycero-beta-D-manno-heptose 1-phosphate, yielding ADP-D-glycero-beta-D-manno-heptose.</text>
</comment>
<dbReference type="InterPro" id="IPR011611">
    <property type="entry name" value="PfkB_dom"/>
</dbReference>
<dbReference type="GO" id="GO:0033786">
    <property type="term" value="F:heptose-1-phosphate adenylyltransferase activity"/>
    <property type="evidence" value="ECO:0007669"/>
    <property type="project" value="UniProtKB-UniRule"/>
</dbReference>
<comment type="catalytic activity">
    <reaction evidence="10 11">
        <text>D-glycero-beta-D-manno-heptose 1-phosphate + ATP + H(+) = ADP-D-glycero-beta-D-manno-heptose + diphosphate</text>
        <dbReference type="Rhea" id="RHEA:27465"/>
        <dbReference type="ChEBI" id="CHEBI:15378"/>
        <dbReference type="ChEBI" id="CHEBI:30616"/>
        <dbReference type="ChEBI" id="CHEBI:33019"/>
        <dbReference type="ChEBI" id="CHEBI:59967"/>
        <dbReference type="ChEBI" id="CHEBI:61593"/>
        <dbReference type="EC" id="2.7.7.70"/>
    </reaction>
</comment>
<keyword evidence="6 11" id="KW-0418">Kinase</keyword>
<dbReference type="SUPFAM" id="SSF53613">
    <property type="entry name" value="Ribokinase-like"/>
    <property type="match status" value="1"/>
</dbReference>
<dbReference type="PANTHER" id="PTHR46969:SF1">
    <property type="entry name" value="BIFUNCTIONAL PROTEIN HLDE"/>
    <property type="match status" value="1"/>
</dbReference>
<dbReference type="EC" id="2.7.7.70" evidence="11"/>
<evidence type="ECO:0000256" key="11">
    <source>
        <dbReference type="HAMAP-Rule" id="MF_01603"/>
    </source>
</evidence>
<dbReference type="GO" id="GO:0016773">
    <property type="term" value="F:phosphotransferase activity, alcohol group as acceptor"/>
    <property type="evidence" value="ECO:0007669"/>
    <property type="project" value="InterPro"/>
</dbReference>
<dbReference type="InterPro" id="IPR011913">
    <property type="entry name" value="RfaE_dom_I"/>
</dbReference>
<dbReference type="NCBIfam" id="TIGR00125">
    <property type="entry name" value="cyt_tran_rel"/>
    <property type="match status" value="1"/>
</dbReference>
<evidence type="ECO:0000256" key="10">
    <source>
        <dbReference type="ARBA" id="ARBA00047428"/>
    </source>
</evidence>
<comment type="pathway">
    <text evidence="11">Nucleotide-sugar biosynthesis; ADP-L-glycero-beta-D-manno-heptose biosynthesis; ADP-L-glycero-beta-D-manno-heptose from D-glycero-beta-D-manno-heptose 7-phosphate: step 1/4.</text>
</comment>
<keyword evidence="8 11" id="KW-0511">Multifunctional enzyme</keyword>
<evidence type="ECO:0000256" key="5">
    <source>
        <dbReference type="ARBA" id="ARBA00022741"/>
    </source>
</evidence>
<feature type="region of interest" description="Cytidylyltransferase" evidence="11">
    <location>
        <begin position="353"/>
        <end position="490"/>
    </location>
</feature>
<dbReference type="AlphaFoldDB" id="A0A7W7Y4V4"/>
<proteinExistence type="inferred from homology"/>
<protein>
    <recommendedName>
        <fullName evidence="11">Bifunctional protein HldE</fullName>
    </recommendedName>
    <domain>
        <recommendedName>
            <fullName evidence="11">D-beta-D-heptose 7-phosphate kinase</fullName>
            <ecNumber evidence="11">2.7.1.167</ecNumber>
        </recommendedName>
        <alternativeName>
            <fullName evidence="11">D-beta-D-heptose 7-phosphotransferase</fullName>
        </alternativeName>
        <alternativeName>
            <fullName evidence="11">D-glycero-beta-D-manno-heptose-7-phosphate kinase</fullName>
        </alternativeName>
    </domain>
    <domain>
        <recommendedName>
            <fullName evidence="11">D-beta-D-heptose 1-phosphate adenylyltransferase</fullName>
            <ecNumber evidence="11">2.7.7.70</ecNumber>
        </recommendedName>
        <alternativeName>
            <fullName evidence="11">D-glycero-beta-D-manno-heptose 1-phosphate adenylyltransferase</fullName>
        </alternativeName>
    </domain>
</protein>
<evidence type="ECO:0000256" key="8">
    <source>
        <dbReference type="ARBA" id="ARBA00023268"/>
    </source>
</evidence>
<dbReference type="Pfam" id="PF00294">
    <property type="entry name" value="PfkB"/>
    <property type="match status" value="1"/>
</dbReference>
<evidence type="ECO:0000256" key="9">
    <source>
        <dbReference type="ARBA" id="ARBA00023277"/>
    </source>
</evidence>
<sequence length="490" mass="53487">MSTYPAIFEAFPAKRLLVAGDLMIDEYLWGQTERISPEAPVPVVDIAREDTRLGGAGNVLHNLKALGAGVDVLGVVGSDAYGDELVQMLTELSVGTAGLLREEGRRTSRKTRIMAAHQQMMRIDRESRQAIGAETQERALAWIQSNIHCWDAIIISDYGKGLLTPRLLAALIDSGRQRGIPVLVDPKGSDYTLYRGATTITPNRKEASLASGITIDDEPSLLQAGRKLLQELDLEVMTITRSEEGISLFFEDGEEHIPTMAQDVFDVTGAGDTVISLMALCRASGLDFVECARIANAAAGVVVGKVGTSTASAEEILQRLQPQRSLASHKIKALPQLIPIVKQLRRQGKRVLFTNGCFDLLHHGHITYLQDARRQGDVLILGLNSDSSIRRLKGSTRPIIGQNERAQVLAALEAIDYVVIFDEDTPLELIRALKPQGLVKGGDYRPEQVVGREVVEAYGGEVLIIPFVDGSSTTGIIERILSNQKEREEL</sequence>